<accession>W1VA09</accession>
<feature type="region of interest" description="Disordered" evidence="1">
    <location>
        <begin position="215"/>
        <end position="245"/>
    </location>
</feature>
<feature type="compositionally biased region" description="Basic and acidic residues" evidence="1">
    <location>
        <begin position="49"/>
        <end position="75"/>
    </location>
</feature>
<feature type="region of interest" description="Disordered" evidence="1">
    <location>
        <begin position="1"/>
        <end position="94"/>
    </location>
</feature>
<dbReference type="EMBL" id="AZLV01000938">
    <property type="protein sequence ID" value="ETJ02787.1"/>
    <property type="molecule type" value="Genomic_DNA"/>
</dbReference>
<feature type="compositionally biased region" description="Basic and acidic residues" evidence="1">
    <location>
        <begin position="117"/>
        <end position="138"/>
    </location>
</feature>
<dbReference type="Proteomes" id="UP000018852">
    <property type="component" value="Unassembled WGS sequence"/>
</dbReference>
<feature type="compositionally biased region" description="Acidic residues" evidence="1">
    <location>
        <begin position="1"/>
        <end position="13"/>
    </location>
</feature>
<reference evidence="2 3" key="1">
    <citation type="submission" date="2013-12" db="EMBL/GenBank/DDBJ databases">
        <title>A Varibaculum cambriense genome reconstructed from a premature infant gut community with otherwise low bacterial novelty that shifts toward anaerobic metabolism during the third week of life.</title>
        <authorList>
            <person name="Brown C.T."/>
            <person name="Sharon I."/>
            <person name="Thomas B.C."/>
            <person name="Castelle C.J."/>
            <person name="Morowitz M.J."/>
            <person name="Banfield J.F."/>
        </authorList>
    </citation>
    <scope>NUCLEOTIDE SEQUENCE [LARGE SCALE GENOMIC DNA]</scope>
    <source>
        <strain evidence="3">DORA_12</strain>
    </source>
</reference>
<organism evidence="2 3">
    <name type="scientific">Actinomyces urogenitalis DORA_12</name>
    <dbReference type="NCBI Taxonomy" id="1403939"/>
    <lineage>
        <taxon>Bacteria</taxon>
        <taxon>Bacillati</taxon>
        <taxon>Actinomycetota</taxon>
        <taxon>Actinomycetes</taxon>
        <taxon>Actinomycetales</taxon>
        <taxon>Actinomycetaceae</taxon>
        <taxon>Actinomyces</taxon>
    </lineage>
</organism>
<name>W1VA09_9ACTO</name>
<comment type="caution">
    <text evidence="2">The sequence shown here is derived from an EMBL/GenBank/DDBJ whole genome shotgun (WGS) entry which is preliminary data.</text>
</comment>
<evidence type="ECO:0000313" key="2">
    <source>
        <dbReference type="EMBL" id="ETJ02787.1"/>
    </source>
</evidence>
<evidence type="ECO:0000256" key="1">
    <source>
        <dbReference type="SAM" id="MobiDB-lite"/>
    </source>
</evidence>
<gene>
    <name evidence="2" type="ORF">Q605_AUC00938G0004</name>
</gene>
<feature type="region of interest" description="Disordered" evidence="1">
    <location>
        <begin position="117"/>
        <end position="185"/>
    </location>
</feature>
<feature type="compositionally biased region" description="Low complexity" evidence="1">
    <location>
        <begin position="18"/>
        <end position="31"/>
    </location>
</feature>
<proteinExistence type="predicted"/>
<protein>
    <submittedName>
        <fullName evidence="2">Uncharacterized protein</fullName>
    </submittedName>
</protein>
<dbReference type="AlphaFoldDB" id="W1VA09"/>
<evidence type="ECO:0000313" key="3">
    <source>
        <dbReference type="Proteomes" id="UP000018852"/>
    </source>
</evidence>
<sequence>MQHEDEEEPEEEDQNRPALQRAAQAQLQRRATSAHDLGVHQADQGDEQADAHADRGLQVRGHGLEDGLTEAREHQDEDDDALNDHQAHGVGIGHAVHAYQGVGDHRVDAQARGQRHREVGHQAHEDRHDAGDEGRAGRDLLGGAQRGDAVVRGGEDEGVEDEDVAHREEGDEPAPHLTSHGGTALCDVEETVKRAGRGGRGAGTGGCGWCTHVTGFSQSEADGDNRSAASGSQLPSGHRLGVTPW</sequence>